<evidence type="ECO:0000256" key="1">
    <source>
        <dbReference type="ARBA" id="ARBA00006347"/>
    </source>
</evidence>
<keyword evidence="3" id="KW-1133">Transmembrane helix</keyword>
<comment type="caution">
    <text evidence="6">The sequence shown here is derived from an EMBL/GenBank/DDBJ whole genome shotgun (WGS) entry which is preliminary data.</text>
</comment>
<evidence type="ECO:0000256" key="3">
    <source>
        <dbReference type="SAM" id="Phobius"/>
    </source>
</evidence>
<dbReference type="PANTHER" id="PTHR45672:SF3">
    <property type="entry name" value="THIOREDOXIN DOMAIN-CONTAINING PROTEIN 5"/>
    <property type="match status" value="1"/>
</dbReference>
<dbReference type="Pfam" id="PF00085">
    <property type="entry name" value="Thioredoxin"/>
    <property type="match status" value="2"/>
</dbReference>
<evidence type="ECO:0000256" key="4">
    <source>
        <dbReference type="SAM" id="SignalP"/>
    </source>
</evidence>
<organism evidence="6 7">
    <name type="scientific">Puccinia sorghi</name>
    <dbReference type="NCBI Taxonomy" id="27349"/>
    <lineage>
        <taxon>Eukaryota</taxon>
        <taxon>Fungi</taxon>
        <taxon>Dikarya</taxon>
        <taxon>Basidiomycota</taxon>
        <taxon>Pucciniomycotina</taxon>
        <taxon>Pucciniomycetes</taxon>
        <taxon>Pucciniales</taxon>
        <taxon>Pucciniaceae</taxon>
        <taxon>Puccinia</taxon>
    </lineage>
</organism>
<dbReference type="AlphaFoldDB" id="A0A0L6UPD3"/>
<protein>
    <recommendedName>
        <fullName evidence="5">Thioredoxin domain-containing protein</fullName>
    </recommendedName>
</protein>
<dbReference type="SUPFAM" id="SSF52833">
    <property type="entry name" value="Thioredoxin-like"/>
    <property type="match status" value="2"/>
</dbReference>
<dbReference type="VEuPathDB" id="FungiDB:VP01_458g3"/>
<feature type="signal peptide" evidence="4">
    <location>
        <begin position="1"/>
        <end position="20"/>
    </location>
</feature>
<keyword evidence="3" id="KW-0472">Membrane</keyword>
<dbReference type="GO" id="GO:0003756">
    <property type="term" value="F:protein disulfide isomerase activity"/>
    <property type="evidence" value="ECO:0007669"/>
    <property type="project" value="TreeGrafter"/>
</dbReference>
<proteinExistence type="inferred from homology"/>
<keyword evidence="7" id="KW-1185">Reference proteome</keyword>
<keyword evidence="2 4" id="KW-0732">Signal</keyword>
<sequence>MKLLYSLCHLGLFLSSAVLASEILHAGEQLNENNFDSLTKEGLCPFCAACKRFAPSWIELVEKMKPNEVQGLKMGQVDCIAQGDLCARLDVHSYPTMQLFYNGKAEESYSGEKSVEAIQKYLEDKVEAYRSLSEPAKQHVPFGHHSGSMPSPDTYAFDYPVPQASPPPESEDPILQPIPATPDDTPIDLPNPLGYVIRLHGDNFDSYTDPAQNPFPIFVHFHAAWCKECRTLAPVWEKTANLLKNQVNVGEIDCDVKWNKKICKREHIVEFPTFIIYHEGTKLAYSGPKVPSSMADFILHTVATPGTHEITMAEFDEAIKKKDIFFLFLHSSRTPISIVQDKRANGALKCVQNSVQTVGKGLLGSAVIHKSDHQDIYSRLGLSHYYAYLLVFKEHDANPWASVKLEEESPKVEANPTLRHRRMTLFIRHWIAVHSIPVFDELDQLNYHRVFNSGVKKLVVLACLSGIVPSPDGIDLVRSNPRSVQLKNEMKSWALQWLKSQQARAADDIIVDWVWVNSEVWSEWLYVRPFSYPSPIMLLFSDERHFGACQNAYGVNLPRPTEDPRESSMILIIDAQHHRYYDTQPDGHDIEFSAPSVFQTLLAVEMRKISGKMTGTLWSRMSWPIFRPQWLLLWVVILGMVGYALKSSRRGNGAVGLYSPMISPQMAKSFQRGLSSPDSFNPKSSPTIGSVFGLASNVPCKAD</sequence>
<dbReference type="InterPro" id="IPR036249">
    <property type="entry name" value="Thioredoxin-like_sf"/>
</dbReference>
<dbReference type="GO" id="GO:0006457">
    <property type="term" value="P:protein folding"/>
    <property type="evidence" value="ECO:0007669"/>
    <property type="project" value="TreeGrafter"/>
</dbReference>
<feature type="domain" description="Thioredoxin" evidence="5">
    <location>
        <begin position="8"/>
        <end position="127"/>
    </location>
</feature>
<accession>A0A0L6UPD3</accession>
<dbReference type="InterPro" id="IPR013766">
    <property type="entry name" value="Thioredoxin_domain"/>
</dbReference>
<reference evidence="6 7" key="1">
    <citation type="submission" date="2015-08" db="EMBL/GenBank/DDBJ databases">
        <title>Next Generation Sequencing and Analysis of the Genome of Puccinia sorghi L Schw, the Causal Agent of Maize Common Rust.</title>
        <authorList>
            <person name="Rochi L."/>
            <person name="Burguener G."/>
            <person name="Darino M."/>
            <person name="Turjanski A."/>
            <person name="Kreff E."/>
            <person name="Dieguez M.J."/>
            <person name="Sacco F."/>
        </authorList>
    </citation>
    <scope>NUCLEOTIDE SEQUENCE [LARGE SCALE GENOMIC DNA]</scope>
    <source>
        <strain evidence="6 7">RO10H11247</strain>
    </source>
</reference>
<feature type="transmembrane region" description="Helical" evidence="3">
    <location>
        <begin position="629"/>
        <end position="645"/>
    </location>
</feature>
<evidence type="ECO:0000259" key="5">
    <source>
        <dbReference type="PROSITE" id="PS51352"/>
    </source>
</evidence>
<name>A0A0L6UPD3_9BASI</name>
<dbReference type="PROSITE" id="PS51352">
    <property type="entry name" value="THIOREDOXIN_2"/>
    <property type="match status" value="2"/>
</dbReference>
<keyword evidence="3" id="KW-0812">Transmembrane</keyword>
<dbReference type="Proteomes" id="UP000037035">
    <property type="component" value="Unassembled WGS sequence"/>
</dbReference>
<evidence type="ECO:0000313" key="7">
    <source>
        <dbReference type="Proteomes" id="UP000037035"/>
    </source>
</evidence>
<evidence type="ECO:0000256" key="2">
    <source>
        <dbReference type="ARBA" id="ARBA00022729"/>
    </source>
</evidence>
<comment type="similarity">
    <text evidence="1">Belongs to the protein disulfide isomerase family.</text>
</comment>
<evidence type="ECO:0000313" key="6">
    <source>
        <dbReference type="EMBL" id="KNZ50122.1"/>
    </source>
</evidence>
<dbReference type="InterPro" id="IPR051063">
    <property type="entry name" value="PDI"/>
</dbReference>
<feature type="chain" id="PRO_5005567806" description="Thioredoxin domain-containing protein" evidence="4">
    <location>
        <begin position="21"/>
        <end position="703"/>
    </location>
</feature>
<feature type="domain" description="Thioredoxin" evidence="5">
    <location>
        <begin position="172"/>
        <end position="303"/>
    </location>
</feature>
<dbReference type="EMBL" id="LAVV01009712">
    <property type="protein sequence ID" value="KNZ50122.1"/>
    <property type="molecule type" value="Genomic_DNA"/>
</dbReference>
<dbReference type="STRING" id="27349.A0A0L6UPD3"/>
<dbReference type="PANTHER" id="PTHR45672">
    <property type="entry name" value="PROTEIN DISULFIDE-ISOMERASE C17H9.14C-RELATED"/>
    <property type="match status" value="1"/>
</dbReference>
<gene>
    <name evidence="6" type="ORF">VP01_458g3</name>
</gene>
<dbReference type="Gene3D" id="3.40.30.10">
    <property type="entry name" value="Glutaredoxin"/>
    <property type="match status" value="2"/>
</dbReference>
<dbReference type="GO" id="GO:0005783">
    <property type="term" value="C:endoplasmic reticulum"/>
    <property type="evidence" value="ECO:0007669"/>
    <property type="project" value="TreeGrafter"/>
</dbReference>
<dbReference type="OrthoDB" id="72053at2759"/>
<dbReference type="CDD" id="cd02961">
    <property type="entry name" value="PDI_a_family"/>
    <property type="match status" value="2"/>
</dbReference>